<sequence length="83" mass="9294">MFSSYSSSNAYSPSLLHTFMKLVCSDKSTAAMHMDKLATGVWIDVIDALETNLNIHRNCNPSQNTQLFIPVILELSDNTESQR</sequence>
<evidence type="ECO:0000313" key="2">
    <source>
        <dbReference type="Proteomes" id="UP001054945"/>
    </source>
</evidence>
<dbReference type="Proteomes" id="UP001054945">
    <property type="component" value="Unassembled WGS sequence"/>
</dbReference>
<name>A0AAV4SYS4_CAEEX</name>
<evidence type="ECO:0000313" key="1">
    <source>
        <dbReference type="EMBL" id="GIY37632.1"/>
    </source>
</evidence>
<reference evidence="1 2" key="1">
    <citation type="submission" date="2021-06" db="EMBL/GenBank/DDBJ databases">
        <title>Caerostris extrusa draft genome.</title>
        <authorList>
            <person name="Kono N."/>
            <person name="Arakawa K."/>
        </authorList>
    </citation>
    <scope>NUCLEOTIDE SEQUENCE [LARGE SCALE GENOMIC DNA]</scope>
</reference>
<dbReference type="EMBL" id="BPLR01010192">
    <property type="protein sequence ID" value="GIY37632.1"/>
    <property type="molecule type" value="Genomic_DNA"/>
</dbReference>
<keyword evidence="2" id="KW-1185">Reference proteome</keyword>
<comment type="caution">
    <text evidence="1">The sequence shown here is derived from an EMBL/GenBank/DDBJ whole genome shotgun (WGS) entry which is preliminary data.</text>
</comment>
<organism evidence="1 2">
    <name type="scientific">Caerostris extrusa</name>
    <name type="common">Bark spider</name>
    <name type="synonym">Caerostris bankana</name>
    <dbReference type="NCBI Taxonomy" id="172846"/>
    <lineage>
        <taxon>Eukaryota</taxon>
        <taxon>Metazoa</taxon>
        <taxon>Ecdysozoa</taxon>
        <taxon>Arthropoda</taxon>
        <taxon>Chelicerata</taxon>
        <taxon>Arachnida</taxon>
        <taxon>Araneae</taxon>
        <taxon>Araneomorphae</taxon>
        <taxon>Entelegynae</taxon>
        <taxon>Araneoidea</taxon>
        <taxon>Araneidae</taxon>
        <taxon>Caerostris</taxon>
    </lineage>
</organism>
<protein>
    <submittedName>
        <fullName evidence="1">Uncharacterized protein</fullName>
    </submittedName>
</protein>
<proteinExistence type="predicted"/>
<accession>A0AAV4SYS4</accession>
<gene>
    <name evidence="1" type="ORF">CEXT_369611</name>
</gene>
<dbReference type="AlphaFoldDB" id="A0AAV4SYS4"/>